<evidence type="ECO:0000313" key="3">
    <source>
        <dbReference type="EMBL" id="GMH84414.1"/>
    </source>
</evidence>
<feature type="domain" description="CS" evidence="2">
    <location>
        <begin position="2"/>
        <end position="94"/>
    </location>
</feature>
<dbReference type="GO" id="GO:0005737">
    <property type="term" value="C:cytoplasm"/>
    <property type="evidence" value="ECO:0007669"/>
    <property type="project" value="TreeGrafter"/>
</dbReference>
<comment type="similarity">
    <text evidence="1">Belongs to the SHQ1 family.</text>
</comment>
<proteinExistence type="inferred from homology"/>
<protein>
    <recommendedName>
        <fullName evidence="2">CS domain-containing protein</fullName>
    </recommendedName>
</protein>
<reference evidence="4" key="1">
    <citation type="journal article" date="2023" name="Commun. Biol.">
        <title>Genome analysis of Parmales, the sister group of diatoms, reveals the evolutionary specialization of diatoms from phago-mixotrophs to photoautotrophs.</title>
        <authorList>
            <person name="Ban H."/>
            <person name="Sato S."/>
            <person name="Yoshikawa S."/>
            <person name="Yamada K."/>
            <person name="Nakamura Y."/>
            <person name="Ichinomiya M."/>
            <person name="Sato N."/>
            <person name="Blanc-Mathieu R."/>
            <person name="Endo H."/>
            <person name="Kuwata A."/>
            <person name="Ogata H."/>
        </authorList>
    </citation>
    <scope>NUCLEOTIDE SEQUENCE [LARGE SCALE GENOMIC DNA]</scope>
</reference>
<gene>
    <name evidence="3" type="ORF">TL16_g09918</name>
</gene>
<dbReference type="InterPro" id="IPR007009">
    <property type="entry name" value="Shq1_C"/>
</dbReference>
<accession>A0A9W7BD50</accession>
<evidence type="ECO:0000259" key="2">
    <source>
        <dbReference type="PROSITE" id="PS51203"/>
    </source>
</evidence>
<dbReference type="InterPro" id="IPR048696">
    <property type="entry name" value="SHQ1-like_CS"/>
</dbReference>
<comment type="caution">
    <text evidence="3">The sequence shown here is derived from an EMBL/GenBank/DDBJ whole genome shotgun (WGS) entry which is preliminary data.</text>
</comment>
<dbReference type="InterPro" id="IPR039742">
    <property type="entry name" value="Shq1"/>
</dbReference>
<dbReference type="InterPro" id="IPR007052">
    <property type="entry name" value="CS_dom"/>
</dbReference>
<dbReference type="GO" id="GO:0051082">
    <property type="term" value="F:unfolded protein binding"/>
    <property type="evidence" value="ECO:0007669"/>
    <property type="project" value="TreeGrafter"/>
</dbReference>
<dbReference type="GO" id="GO:0000493">
    <property type="term" value="P:box H/ACA snoRNP assembly"/>
    <property type="evidence" value="ECO:0007669"/>
    <property type="project" value="InterPro"/>
</dbReference>
<dbReference type="AlphaFoldDB" id="A0A9W7BD50"/>
<dbReference type="InterPro" id="IPR008978">
    <property type="entry name" value="HSP20-like_chaperone"/>
</dbReference>
<dbReference type="PANTHER" id="PTHR12967:SF0">
    <property type="entry name" value="PROTEIN SHQ1 HOMOLOG"/>
    <property type="match status" value="1"/>
</dbReference>
<evidence type="ECO:0000256" key="1">
    <source>
        <dbReference type="ARBA" id="ARBA00005607"/>
    </source>
</evidence>
<dbReference type="PANTHER" id="PTHR12967">
    <property type="entry name" value="PROTEIN SHQ1 HOMOLOG"/>
    <property type="match status" value="1"/>
</dbReference>
<dbReference type="GO" id="GO:0005654">
    <property type="term" value="C:nucleoplasm"/>
    <property type="evidence" value="ECO:0007669"/>
    <property type="project" value="TreeGrafter"/>
</dbReference>
<evidence type="ECO:0000313" key="4">
    <source>
        <dbReference type="Proteomes" id="UP001162640"/>
    </source>
</evidence>
<dbReference type="Proteomes" id="UP001162640">
    <property type="component" value="Unassembled WGS sequence"/>
</dbReference>
<dbReference type="Pfam" id="PF04925">
    <property type="entry name" value="SHQ1"/>
    <property type="match status" value="1"/>
</dbReference>
<dbReference type="Gene3D" id="2.60.40.790">
    <property type="match status" value="1"/>
</dbReference>
<dbReference type="EMBL" id="BLQM01000343">
    <property type="protein sequence ID" value="GMH84414.1"/>
    <property type="molecule type" value="Genomic_DNA"/>
</dbReference>
<organism evidence="3 4">
    <name type="scientific">Triparma laevis f. inornata</name>
    <dbReference type="NCBI Taxonomy" id="1714386"/>
    <lineage>
        <taxon>Eukaryota</taxon>
        <taxon>Sar</taxon>
        <taxon>Stramenopiles</taxon>
        <taxon>Ochrophyta</taxon>
        <taxon>Bolidophyceae</taxon>
        <taxon>Parmales</taxon>
        <taxon>Triparmaceae</taxon>
        <taxon>Triparma</taxon>
    </lineage>
</organism>
<name>A0A9W7BD50_9STRA</name>
<dbReference type="Pfam" id="PF21413">
    <property type="entry name" value="SHQ1-like_CS"/>
    <property type="match status" value="1"/>
</dbReference>
<sequence length="453" mass="53079">MHITPRFTLSQTSTHVILTLTLPYIRVGSAETLIDGPNLTFTCQSYLLKLTFSNVLLDDDDHQVNAIYDPNVNNGTLSINIFKLNEGEDFNDLDLTTKLLQPKLPKKYTPKIEIIESNEDKDEDSDDEEFEDEVSVLEHLKAIEIEGEEKKVKPKYGFNLTFTNEHSQIRPELREISAVDLDVIGWSEKRELRLTKELEDFDRNRYQSDYFINDIKFEEFNPEGHDMLYTVAMNHAPWWFDDLSFELKSLTLEADDTEVLSKIPNKLQTIQNPKPLFLGLISILFSYILDTRLTDNEPTVESAFNVWKCSSIFNWFESYHGSRDDVKMCLVEGVRRGLCYGYCRNFELCLKGVEDLVEVMGVRRKVIKCFIEIYRIFEKSDVYYLMNRFYVEPYLVFLQNRTEEEMKEFGEEVKACWMGEKRNLEKFKESVFEGLREMEVEVEESVESNSSED</sequence>
<dbReference type="PROSITE" id="PS51203">
    <property type="entry name" value="CS"/>
    <property type="match status" value="1"/>
</dbReference>